<feature type="coiled-coil region" evidence="1">
    <location>
        <begin position="79"/>
        <end position="106"/>
    </location>
</feature>
<accession>A0A8B6MBE3</accession>
<name>A0A8B6MBE3_METTU</name>
<dbReference type="InterPro" id="IPR029062">
    <property type="entry name" value="Class_I_gatase-like"/>
</dbReference>
<keyword evidence="4" id="KW-1185">Reference proteome</keyword>
<keyword evidence="2" id="KW-0472">Membrane</keyword>
<feature type="transmembrane region" description="Helical" evidence="2">
    <location>
        <begin position="40"/>
        <end position="59"/>
    </location>
</feature>
<sequence length="697" mass="75494">MNQFNLSFAPFLPWPVLAGFGALALFVVALGFYARRRGTLLRALGLALLLLALTDPSLVREDRAGLKDVVAVVVDQSGSQTIGERAEQTKKAAEALEEQLKGLGNVEVRTIESDRTDAQDDGTRLFSALNAGLADVPSERVGGVFMITDGLVDDIPANADALGFKAPLHALITGREGERDRRIELLEAPRFGIVGKDQTIELRVLDTAGKNDPVVLKVRRDGNPIATILARPSERVRVPVRIEHGGQNVVELEVEALPDELTAINNKAVVTIEGVRDKLKVLLVSGEPHNGERMWRNLLKSDANVDLVHFTILRPPEKQDGTPINELSLIAFPTADLFGRKIKEFDLIVFDRYSNQSVLPLVYFENIVRYVREGGALMLAAGPDFSGPDGLYYSPLGRIAPARPDGTLTEQAFRAAISKDGAKHPVTRGLPGSDQTPPAWSQWFRQVNAQVTRGASVLDGADQKPLLVLSREGKGRVALLLSDQMWLWARGFEGGGPHLDLLRRLAHWLMKEPELEEEALRANVRGRKIEIERQSLLAEIPPVKITAPSGQESTVTLAAAEPGLSRASVDASELGLYRLTDGTLSVLANVGPENPREFQEVVSTPERLRPLAEATGGTVRRIASGATGDIALPRLVSMRESPVYGGSDYAAIKRNGASEVKGVGVTPLAIGFLGLIALLASVVSAWLFEGRRGRKDA</sequence>
<evidence type="ECO:0000256" key="1">
    <source>
        <dbReference type="SAM" id="Coils"/>
    </source>
</evidence>
<dbReference type="Gene3D" id="3.40.50.880">
    <property type="match status" value="1"/>
</dbReference>
<reference evidence="3 4" key="1">
    <citation type="submission" date="2019-05" db="EMBL/GenBank/DDBJ databases">
        <authorList>
            <person name="Farhan Ul Haque M."/>
        </authorList>
    </citation>
    <scope>NUCLEOTIDE SEQUENCE [LARGE SCALE GENOMIC DNA]</scope>
    <source>
        <strain evidence="3">2</strain>
    </source>
</reference>
<evidence type="ECO:0000313" key="4">
    <source>
        <dbReference type="Proteomes" id="UP000485880"/>
    </source>
</evidence>
<gene>
    <name evidence="3" type="ORF">MPC4_70201</name>
</gene>
<keyword evidence="2" id="KW-1133">Transmembrane helix</keyword>
<dbReference type="RefSeq" id="WP_174513912.1">
    <property type="nucleotide sequence ID" value="NZ_CABFMQ020000131.1"/>
</dbReference>
<dbReference type="Proteomes" id="UP000485880">
    <property type="component" value="Unassembled WGS sequence"/>
</dbReference>
<dbReference type="PANTHER" id="PTHR37947:SF1">
    <property type="entry name" value="BLL2462 PROTEIN"/>
    <property type="match status" value="1"/>
</dbReference>
<dbReference type="AlphaFoldDB" id="A0A8B6MBE3"/>
<keyword evidence="1" id="KW-0175">Coiled coil</keyword>
<feature type="transmembrane region" description="Helical" evidence="2">
    <location>
        <begin position="668"/>
        <end position="688"/>
    </location>
</feature>
<comment type="caution">
    <text evidence="3">The sequence shown here is derived from an EMBL/GenBank/DDBJ whole genome shotgun (WGS) entry which is preliminary data.</text>
</comment>
<organism evidence="3 4">
    <name type="scientific">Methylocella tundrae</name>
    <dbReference type="NCBI Taxonomy" id="227605"/>
    <lineage>
        <taxon>Bacteria</taxon>
        <taxon>Pseudomonadati</taxon>
        <taxon>Pseudomonadota</taxon>
        <taxon>Alphaproteobacteria</taxon>
        <taxon>Hyphomicrobiales</taxon>
        <taxon>Beijerinckiaceae</taxon>
        <taxon>Methylocella</taxon>
    </lineage>
</organism>
<evidence type="ECO:0000313" key="3">
    <source>
        <dbReference type="EMBL" id="VTZ52313.1"/>
    </source>
</evidence>
<dbReference type="EMBL" id="CABFMQ020000131">
    <property type="protein sequence ID" value="VTZ52313.1"/>
    <property type="molecule type" value="Genomic_DNA"/>
</dbReference>
<evidence type="ECO:0008006" key="5">
    <source>
        <dbReference type="Google" id="ProtNLM"/>
    </source>
</evidence>
<feature type="transmembrane region" description="Helical" evidence="2">
    <location>
        <begin position="12"/>
        <end position="33"/>
    </location>
</feature>
<evidence type="ECO:0000256" key="2">
    <source>
        <dbReference type="SAM" id="Phobius"/>
    </source>
</evidence>
<dbReference type="SUPFAM" id="SSF52317">
    <property type="entry name" value="Class I glutamine amidotransferase-like"/>
    <property type="match status" value="1"/>
</dbReference>
<keyword evidence="2" id="KW-0812">Transmembrane</keyword>
<dbReference type="PANTHER" id="PTHR37947">
    <property type="entry name" value="BLL2462 PROTEIN"/>
    <property type="match status" value="1"/>
</dbReference>
<protein>
    <recommendedName>
        <fullName evidence="5">Glutamine amidotransferase domain-containing protein</fullName>
    </recommendedName>
</protein>
<proteinExistence type="predicted"/>